<protein>
    <submittedName>
        <fullName evidence="2">Uncharacterized protein</fullName>
    </submittedName>
</protein>
<proteinExistence type="predicted"/>
<keyword evidence="3" id="KW-1185">Reference proteome</keyword>
<dbReference type="EMBL" id="MU826827">
    <property type="protein sequence ID" value="KAJ7374905.1"/>
    <property type="molecule type" value="Genomic_DNA"/>
</dbReference>
<sequence length="216" mass="23447">MSRTIIDRRSISEIIIPALSRISVTPRISVMVHIPIYLKDFILLTAWLVTTRAASVNLADGAFNITGNGVDGEGTYTVANGTAEIGLHLVVGQMAQKQEVVISADQGTVNTLKATSQSDHTETELTFTKEDEDFLDQMTEEHNKLRTVHLSPPLVKSRNMSLQAKALAIQLASEANLRHSDKASRPDQGENLAMGCTSSGPGITAKDAAKEWLELH</sequence>
<dbReference type="InterPro" id="IPR035940">
    <property type="entry name" value="CAP_sf"/>
</dbReference>
<dbReference type="OrthoDB" id="5958669at2759"/>
<organism evidence="2 3">
    <name type="scientific">Desmophyllum pertusum</name>
    <dbReference type="NCBI Taxonomy" id="174260"/>
    <lineage>
        <taxon>Eukaryota</taxon>
        <taxon>Metazoa</taxon>
        <taxon>Cnidaria</taxon>
        <taxon>Anthozoa</taxon>
        <taxon>Hexacorallia</taxon>
        <taxon>Scleractinia</taxon>
        <taxon>Caryophylliina</taxon>
        <taxon>Caryophylliidae</taxon>
        <taxon>Desmophyllum</taxon>
    </lineage>
</organism>
<dbReference type="SUPFAM" id="SSF55797">
    <property type="entry name" value="PR-1-like"/>
    <property type="match status" value="1"/>
</dbReference>
<feature type="compositionally biased region" description="Basic and acidic residues" evidence="1">
    <location>
        <begin position="177"/>
        <end position="188"/>
    </location>
</feature>
<evidence type="ECO:0000313" key="3">
    <source>
        <dbReference type="Proteomes" id="UP001163046"/>
    </source>
</evidence>
<gene>
    <name evidence="2" type="ORF">OS493_005263</name>
</gene>
<feature type="region of interest" description="Disordered" evidence="1">
    <location>
        <begin position="177"/>
        <end position="203"/>
    </location>
</feature>
<dbReference type="Gene3D" id="3.40.33.10">
    <property type="entry name" value="CAP"/>
    <property type="match status" value="1"/>
</dbReference>
<accession>A0A9W9Z4R2</accession>
<reference evidence="2" key="1">
    <citation type="submission" date="2023-01" db="EMBL/GenBank/DDBJ databases">
        <title>Genome assembly of the deep-sea coral Lophelia pertusa.</title>
        <authorList>
            <person name="Herrera S."/>
            <person name="Cordes E."/>
        </authorList>
    </citation>
    <scope>NUCLEOTIDE SEQUENCE</scope>
    <source>
        <strain evidence="2">USNM1676648</strain>
        <tissue evidence="2">Polyp</tissue>
    </source>
</reference>
<dbReference type="Proteomes" id="UP001163046">
    <property type="component" value="Unassembled WGS sequence"/>
</dbReference>
<evidence type="ECO:0000256" key="1">
    <source>
        <dbReference type="SAM" id="MobiDB-lite"/>
    </source>
</evidence>
<name>A0A9W9Z4R2_9CNID</name>
<evidence type="ECO:0000313" key="2">
    <source>
        <dbReference type="EMBL" id="KAJ7374905.1"/>
    </source>
</evidence>
<comment type="caution">
    <text evidence="2">The sequence shown here is derived from an EMBL/GenBank/DDBJ whole genome shotgun (WGS) entry which is preliminary data.</text>
</comment>
<dbReference type="AlphaFoldDB" id="A0A9W9Z4R2"/>